<comment type="subcellular location">
    <subcellularLocation>
        <location evidence="1">Cytoplasm</location>
        <location evidence="1">Cytoskeleton</location>
    </subcellularLocation>
    <subcellularLocation>
        <location evidence="2">Membrane</location>
    </subcellularLocation>
</comment>
<feature type="repeat" description="ANK" evidence="9">
    <location>
        <begin position="118"/>
        <end position="150"/>
    </location>
</feature>
<dbReference type="PROSITE" id="PS50297">
    <property type="entry name" value="ANK_REP_REGION"/>
    <property type="match status" value="21"/>
</dbReference>
<dbReference type="PROSITE" id="PS51145">
    <property type="entry name" value="ZU5"/>
    <property type="match status" value="2"/>
</dbReference>
<dbReference type="InterPro" id="IPR040745">
    <property type="entry name" value="Ankyrin_UPA"/>
</dbReference>
<evidence type="ECO:0000256" key="7">
    <source>
        <dbReference type="ARBA" id="ARBA00023136"/>
    </source>
</evidence>
<dbReference type="FunFam" id="1.25.40.20:FF:000095">
    <property type="entry name" value="Ankyrin 2, isoform J"/>
    <property type="match status" value="1"/>
</dbReference>
<evidence type="ECO:0000256" key="6">
    <source>
        <dbReference type="ARBA" id="ARBA00023043"/>
    </source>
</evidence>
<evidence type="ECO:0000256" key="3">
    <source>
        <dbReference type="ARBA" id="ARBA00022490"/>
    </source>
</evidence>
<feature type="repeat" description="ANK" evidence="9">
    <location>
        <begin position="444"/>
        <end position="476"/>
    </location>
</feature>
<dbReference type="Pfam" id="PF12796">
    <property type="entry name" value="Ank_2"/>
    <property type="match status" value="7"/>
</dbReference>
<feature type="compositionally biased region" description="Basic and acidic residues" evidence="10">
    <location>
        <begin position="1653"/>
        <end position="1670"/>
    </location>
</feature>
<keyword evidence="4" id="KW-0597">Phosphoprotein</keyword>
<evidence type="ECO:0000313" key="14">
    <source>
        <dbReference type="Proteomes" id="UP000308267"/>
    </source>
</evidence>
<dbReference type="Pfam" id="PF13637">
    <property type="entry name" value="Ank_4"/>
    <property type="match status" value="1"/>
</dbReference>
<feature type="compositionally biased region" description="Basic and acidic residues" evidence="10">
    <location>
        <begin position="1709"/>
        <end position="1721"/>
    </location>
</feature>
<feature type="repeat" description="ANK" evidence="9">
    <location>
        <begin position="246"/>
        <end position="278"/>
    </location>
</feature>
<dbReference type="FunFam" id="1.25.40.20:FF:000003">
    <property type="entry name" value="Ankyrin, isoform B"/>
    <property type="match status" value="1"/>
</dbReference>
<keyword evidence="8" id="KW-0206">Cytoskeleton</keyword>
<dbReference type="PRINTS" id="PR01415">
    <property type="entry name" value="ANKYRIN"/>
</dbReference>
<feature type="repeat" description="ANK" evidence="9">
    <location>
        <begin position="279"/>
        <end position="311"/>
    </location>
</feature>
<feature type="repeat" description="ANK" evidence="9">
    <location>
        <begin position="213"/>
        <end position="245"/>
    </location>
</feature>
<dbReference type="EMBL" id="SJOL01008692">
    <property type="protein sequence ID" value="TGZ59793.1"/>
    <property type="molecule type" value="Genomic_DNA"/>
</dbReference>
<feature type="compositionally biased region" description="Low complexity" evidence="10">
    <location>
        <begin position="1729"/>
        <end position="1742"/>
    </location>
</feature>
<dbReference type="InterPro" id="IPR000906">
    <property type="entry name" value="ZU5_dom"/>
</dbReference>
<dbReference type="InterPro" id="IPR000488">
    <property type="entry name" value="Death_dom"/>
</dbReference>
<dbReference type="GO" id="GO:0016020">
    <property type="term" value="C:membrane"/>
    <property type="evidence" value="ECO:0007669"/>
    <property type="project" value="UniProtKB-SubCell"/>
</dbReference>
<feature type="compositionally biased region" description="Polar residues" evidence="10">
    <location>
        <begin position="1772"/>
        <end position="1784"/>
    </location>
</feature>
<dbReference type="InterPro" id="IPR002110">
    <property type="entry name" value="Ankyrin_rpt"/>
</dbReference>
<keyword evidence="5" id="KW-0677">Repeat</keyword>
<feature type="region of interest" description="Disordered" evidence="10">
    <location>
        <begin position="1653"/>
        <end position="1678"/>
    </location>
</feature>
<dbReference type="FunFam" id="2.60.220.30:FF:000009">
    <property type="entry name" value="Ankyrin 2, isoform G"/>
    <property type="match status" value="1"/>
</dbReference>
<gene>
    <name evidence="13" type="ORF">CRM22_008901</name>
</gene>
<sequence>MTINSLSMESASYTKKSDCGQNFLRAARAGNLSKVLDLLNKSAVDIHSCNTNGLNALHLASKEGHVEVVRELLSRGADPNRATKKGNTALHIASLAGQFEVVKMLLDACASVNTQAQNGFTPLYMAAQENHLEVVKLLLSKEANPALTTDDGFTPLAVALQQGHDRIVALLLENDSRGKVCLPALHIAAKKDDVKAANLLLNSDVNVDHQSASGFTALHIAAHYGNVNMTELLIARGANINFQAKNNITPLHVACKWGNHGVAERLIAAGAELDCRTRDGLTPLHCAARSGHDTVVHLLLSSNATVNAKTKSGLNALHMTAQGDHVDAARILLQRGLPLDEVTIDYLTALHVASHCGNVQMAKLLLERGCDVNARALNGFTPLHIACQKNRIKIVELLLKFNCMLEATTESGLTPVHVASFMGHISIVVLLLQHGANPNAPTIRSETALHLATRAGQTEVARLLLRNGALVDGRARGHQTALHIAARMGNVELVTVLLEHSAHVQAATKDTYTPLHLAAKGNYTDVCQMLLNSGAQLETITRSGFTPLHLAIKHSSLETARLLLSHGADVNSSGRNGLTPLHLATHYGSLVLVQDLLEHRADPLAQAKNGFTPLHIAAGKRFINIAKLLLTNVDRAKACNMESRNGFTPLHLACQDGSVAMTKLLLASGAQVNSRAKNGLTPMHLAAQEDSHEAAILLYDAGSELDAKTKAGYTPLHTACHFGQANMVRFLLGKRVDVNAQTCMGSNALHLAAQQGHAKVVYILLESGANPNMRNKYNWTPAHVARRQHYLNIFEVLRQVTTCVESWEAEDEIMGSPTMELDSGKGQLQAPGSRHLLELPDVMGDHPATDTEEECIEPDYTIVPSSPLFSRSAGLTQTNRYSQGSHGSHLAFRPAHHGTNGFSRSALDKMSTMSGEDSIHEHPPVENGPHGRMVNGLREQNWCVTEISREFAELGPGTTPDVTNDWDFIPDNVPIARKPITSGFLVSFLVDARGGSMRGSRHPGLRILVPPSAASAPTRITCRMLRPERTTRPPQLNDSEGLACRIIELGPHPCSFNTPVLLEIPHFASLRGRQRELVVLRSDNAETWREHSLEATDQAVQSALGQNFDSLETMEELREKRIIRILTNDFPQYLAVVSRLRQETALIGSDGGVLSSTVVPQVQAVFPEGALQKRIRVGLQAHPIPADMVSRLLGNRVAVSPIVTLEPRRRKFHKPITLTIPLPKTALRGMINPSGGDPKSQNAPTLRLLCSITGGTLPAQWEDITGSTPLSKVKDCVSFTTTVSARFWLMDCQPVHDSTEMAGHLYREASLVPYMGKFVVFTKRLDSEEALIRCFCVTDDKVDKTLECQEGFEVCAASPEVEVVEGRPAWLEAAGNLHPVAKSGEQLNLHFNAFRENRLAFPVRVRDLQSEPTGKLAFMREPRSSAAGNVASESARSDATPQRPICTLEVNLGSVHASRAANSTMADMGLLSLSDQLNTSAAASMQSIPCVFPQFHPDVAGADEHGAFVGDSRWAAVYASDIIARSQLDLLHVASEVGADWPKLVGVLLPESRLGPSCTVEQLVDWITQNEAHWQEARVAAGGDGTDGFGGVTAAELRTDRDQALAVLLAWKEQRGDLATGNELEKALRAIGRTDVVKSCMRDIQCVMEEDEHREATKRIDEKWPREPVEHSASAEPLSTSVAGTTTLMSGMEDMAVGQYGGTPIVGDKTQRMDQEPRASSEQEAIPPSVEESVVQEVTTGVAQEFPMSEETSGQDEPEQEAEDVALEGLESGTSPASSTSQQGGDPLVVHAAHEPLPTDDGPDMVRDSESMTASFDGATGTDDGGRTVGEKDEKPGNSFAPGFLHEDFRDEGLEPATASVEGKTSASAELEDFPKGQGIVESENEQRLADAHHAGGEGPSSDQLSAPVKYFSEETTELVEEGVAGELAEQNAGISETQQSLVFTAHHGVSSEHLDQQ</sequence>
<dbReference type="STRING" id="147828.A0A4S2L9R7"/>
<keyword evidence="3" id="KW-0963">Cytoplasm</keyword>
<feature type="repeat" description="ANK" evidence="9">
    <location>
        <begin position="543"/>
        <end position="575"/>
    </location>
</feature>
<dbReference type="SMART" id="SM00248">
    <property type="entry name" value="ANK"/>
    <property type="match status" value="23"/>
</dbReference>
<dbReference type="SUPFAM" id="SSF47986">
    <property type="entry name" value="DEATH domain"/>
    <property type="match status" value="1"/>
</dbReference>
<dbReference type="Proteomes" id="UP000308267">
    <property type="component" value="Unassembled WGS sequence"/>
</dbReference>
<feature type="repeat" description="ANK" evidence="9">
    <location>
        <begin position="510"/>
        <end position="542"/>
    </location>
</feature>
<feature type="compositionally biased region" description="Acidic residues" evidence="10">
    <location>
        <begin position="1753"/>
        <end position="1766"/>
    </location>
</feature>
<feature type="domain" description="ZU5" evidence="12">
    <location>
        <begin position="984"/>
        <end position="1139"/>
    </location>
</feature>
<dbReference type="GO" id="GO:0007165">
    <property type="term" value="P:signal transduction"/>
    <property type="evidence" value="ECO:0007669"/>
    <property type="project" value="InterPro"/>
</dbReference>
<dbReference type="PANTHER" id="PTHR24123">
    <property type="entry name" value="ANKYRIN REPEAT-CONTAINING"/>
    <property type="match status" value="1"/>
</dbReference>
<keyword evidence="14" id="KW-1185">Reference proteome</keyword>
<dbReference type="Pfam" id="PF17809">
    <property type="entry name" value="UPA_2"/>
    <property type="match status" value="1"/>
</dbReference>
<keyword evidence="6 9" id="KW-0040">ANK repeat</keyword>
<evidence type="ECO:0000259" key="11">
    <source>
        <dbReference type="PROSITE" id="PS50017"/>
    </source>
</evidence>
<dbReference type="Pfam" id="PF00791">
    <property type="entry name" value="ZU5"/>
    <property type="match status" value="2"/>
</dbReference>
<dbReference type="FunFam" id="2.60.220.30:FF:000001">
    <property type="entry name" value="Ankyrin-3 isoform 2"/>
    <property type="match status" value="1"/>
</dbReference>
<evidence type="ECO:0000256" key="8">
    <source>
        <dbReference type="ARBA" id="ARBA00023212"/>
    </source>
</evidence>
<dbReference type="Gene3D" id="2.60.40.2660">
    <property type="match status" value="1"/>
</dbReference>
<feature type="repeat" description="ANK" evidence="9">
    <location>
        <begin position="576"/>
        <end position="608"/>
    </location>
</feature>
<dbReference type="Gene3D" id="1.25.40.20">
    <property type="entry name" value="Ankyrin repeat-containing domain"/>
    <property type="match status" value="3"/>
</dbReference>
<feature type="repeat" description="ANK" evidence="9">
    <location>
        <begin position="85"/>
        <end position="117"/>
    </location>
</feature>
<feature type="repeat" description="ANK" evidence="9">
    <location>
        <begin position="477"/>
        <end position="509"/>
    </location>
</feature>
<evidence type="ECO:0000259" key="12">
    <source>
        <dbReference type="PROSITE" id="PS51145"/>
    </source>
</evidence>
<feature type="repeat" description="ANK" evidence="9">
    <location>
        <begin position="678"/>
        <end position="710"/>
    </location>
</feature>
<feature type="compositionally biased region" description="Basic and acidic residues" evidence="10">
    <location>
        <begin position="1885"/>
        <end position="1896"/>
    </location>
</feature>
<dbReference type="InterPro" id="IPR011029">
    <property type="entry name" value="DEATH-like_dom_sf"/>
</dbReference>
<evidence type="ECO:0000256" key="5">
    <source>
        <dbReference type="ARBA" id="ARBA00022737"/>
    </source>
</evidence>
<feature type="repeat" description="ANK" evidence="9">
    <location>
        <begin position="645"/>
        <end position="677"/>
    </location>
</feature>
<reference evidence="13 14" key="1">
    <citation type="journal article" date="2019" name="BMC Genomics">
        <title>New insights from Opisthorchis felineus genome: update on genomics of the epidemiologically important liver flukes.</title>
        <authorList>
            <person name="Ershov N.I."/>
            <person name="Mordvinov V.A."/>
            <person name="Prokhortchouk E.B."/>
            <person name="Pakharukova M.Y."/>
            <person name="Gunbin K.V."/>
            <person name="Ustyantsev K."/>
            <person name="Genaev M.A."/>
            <person name="Blinov A.G."/>
            <person name="Mazur A."/>
            <person name="Boulygina E."/>
            <person name="Tsygankova S."/>
            <person name="Khrameeva E."/>
            <person name="Chekanov N."/>
            <person name="Fan G."/>
            <person name="Xiao A."/>
            <person name="Zhang H."/>
            <person name="Xu X."/>
            <person name="Yang H."/>
            <person name="Solovyev V."/>
            <person name="Lee S.M."/>
            <person name="Liu X."/>
            <person name="Afonnikov D.A."/>
            <person name="Skryabin K.G."/>
        </authorList>
    </citation>
    <scope>NUCLEOTIDE SEQUENCE [LARGE SCALE GENOMIC DNA]</scope>
    <source>
        <strain evidence="13">AK-0245</strain>
        <tissue evidence="13">Whole organism</tissue>
    </source>
</reference>
<feature type="repeat" description="ANK" evidence="9">
    <location>
        <begin position="411"/>
        <end position="443"/>
    </location>
</feature>
<feature type="region of interest" description="Disordered" evidence="10">
    <location>
        <begin position="880"/>
        <end position="931"/>
    </location>
</feature>
<feature type="repeat" description="ANK" evidence="9">
    <location>
        <begin position="312"/>
        <end position="344"/>
    </location>
</feature>
<feature type="repeat" description="ANK" evidence="9">
    <location>
        <begin position="345"/>
        <end position="377"/>
    </location>
</feature>
<accession>A0A4S2L9R7</accession>
<feature type="repeat" description="ANK" evidence="9">
    <location>
        <begin position="52"/>
        <end position="84"/>
    </location>
</feature>
<dbReference type="PROSITE" id="PS50088">
    <property type="entry name" value="ANK_REPEAT"/>
    <property type="match status" value="21"/>
</dbReference>
<evidence type="ECO:0000256" key="4">
    <source>
        <dbReference type="ARBA" id="ARBA00022553"/>
    </source>
</evidence>
<feature type="domain" description="ZU5" evidence="12">
    <location>
        <begin position="1141"/>
        <end position="1292"/>
    </location>
</feature>
<feature type="region of interest" description="Disordered" evidence="10">
    <location>
        <begin position="1699"/>
        <end position="1906"/>
    </location>
</feature>
<feature type="domain" description="Death" evidence="11">
    <location>
        <begin position="1596"/>
        <end position="1644"/>
    </location>
</feature>
<feature type="repeat" description="ANK" evidence="9">
    <location>
        <begin position="609"/>
        <end position="630"/>
    </location>
</feature>
<dbReference type="GO" id="GO:0005856">
    <property type="term" value="C:cytoskeleton"/>
    <property type="evidence" value="ECO:0007669"/>
    <property type="project" value="UniProtKB-SubCell"/>
</dbReference>
<name>A0A4S2L9R7_OPIFE</name>
<evidence type="ECO:0000256" key="10">
    <source>
        <dbReference type="SAM" id="MobiDB-lite"/>
    </source>
</evidence>
<dbReference type="Gene3D" id="1.10.533.10">
    <property type="entry name" value="Death Domain, Fas"/>
    <property type="match status" value="1"/>
</dbReference>
<dbReference type="InterPro" id="IPR051165">
    <property type="entry name" value="Multifunctional_ANK_Repeat"/>
</dbReference>
<organism evidence="13 14">
    <name type="scientific">Opisthorchis felineus</name>
    <dbReference type="NCBI Taxonomy" id="147828"/>
    <lineage>
        <taxon>Eukaryota</taxon>
        <taxon>Metazoa</taxon>
        <taxon>Spiralia</taxon>
        <taxon>Lophotrochozoa</taxon>
        <taxon>Platyhelminthes</taxon>
        <taxon>Trematoda</taxon>
        <taxon>Digenea</taxon>
        <taxon>Opisthorchiida</taxon>
        <taxon>Opisthorchiata</taxon>
        <taxon>Opisthorchiidae</taxon>
        <taxon>Opisthorchis</taxon>
    </lineage>
</organism>
<dbReference type="InterPro" id="IPR036770">
    <property type="entry name" value="Ankyrin_rpt-contain_sf"/>
</dbReference>
<protein>
    <recommendedName>
        <fullName evidence="15">Death domain-containing protein</fullName>
    </recommendedName>
</protein>
<comment type="caution">
    <text evidence="13">The sequence shown here is derived from an EMBL/GenBank/DDBJ whole genome shotgun (WGS) entry which is preliminary data.</text>
</comment>
<evidence type="ECO:0000256" key="9">
    <source>
        <dbReference type="PROSITE-ProRule" id="PRU00023"/>
    </source>
</evidence>
<dbReference type="SMART" id="SM00218">
    <property type="entry name" value="ZU5"/>
    <property type="match status" value="1"/>
</dbReference>
<keyword evidence="7" id="KW-0472">Membrane</keyword>
<evidence type="ECO:0008006" key="15">
    <source>
        <dbReference type="Google" id="ProtNLM"/>
    </source>
</evidence>
<proteinExistence type="predicted"/>
<dbReference type="OrthoDB" id="20872at2759"/>
<evidence type="ECO:0000313" key="13">
    <source>
        <dbReference type="EMBL" id="TGZ59793.1"/>
    </source>
</evidence>
<feature type="repeat" description="ANK" evidence="9">
    <location>
        <begin position="711"/>
        <end position="743"/>
    </location>
</feature>
<evidence type="ECO:0000256" key="1">
    <source>
        <dbReference type="ARBA" id="ARBA00004245"/>
    </source>
</evidence>
<feature type="compositionally biased region" description="Basic and acidic residues" evidence="10">
    <location>
        <begin position="1824"/>
        <end position="1836"/>
    </location>
</feature>
<dbReference type="SUPFAM" id="SSF48403">
    <property type="entry name" value="Ankyrin repeat"/>
    <property type="match status" value="2"/>
</dbReference>
<feature type="repeat" description="ANK" evidence="9">
    <location>
        <begin position="151"/>
        <end position="176"/>
    </location>
</feature>
<dbReference type="Pfam" id="PF00023">
    <property type="entry name" value="Ank"/>
    <property type="match status" value="2"/>
</dbReference>
<feature type="repeat" description="ANK" evidence="9">
    <location>
        <begin position="378"/>
        <end position="410"/>
    </location>
</feature>
<dbReference type="PROSITE" id="PS50017">
    <property type="entry name" value="DEATH_DOMAIN"/>
    <property type="match status" value="1"/>
</dbReference>
<dbReference type="PANTHER" id="PTHR24123:SF141">
    <property type="entry name" value="ANKYRIN 2, ISOFORM U"/>
    <property type="match status" value="1"/>
</dbReference>
<dbReference type="Gene3D" id="2.60.220.30">
    <property type="match status" value="2"/>
</dbReference>
<evidence type="ECO:0000256" key="2">
    <source>
        <dbReference type="ARBA" id="ARBA00004370"/>
    </source>
</evidence>
<feature type="repeat" description="ANK" evidence="9">
    <location>
        <begin position="744"/>
        <end position="776"/>
    </location>
</feature>